<proteinExistence type="predicted"/>
<feature type="compositionally biased region" description="Low complexity" evidence="1">
    <location>
        <begin position="337"/>
        <end position="357"/>
    </location>
</feature>
<sequence length="610" mass="65336">MAKTRIKTTPTRMQKDALMASAATATAAISKPVVATTCHTVAPLDDVKKRLRHSTAPPKLSQNISGGTSTIIVTAPKRTNSISSITSTISQISDMNSDTESPPPPIVLTTSTTPTLTAASTTATKSTRSLLNTTHVTAQAPRTLNSLLCKPSINNTTTASTNQHPAALRNRKVFMITEKTDEFAGVEASTSTAASGLTTGQKRKMYLIMEENSCGAEDGGEEYGEGEDTISRDAQKYLKRENGLIAGAGGTKKLTLFADKADSGTLTEKFEKILPEILNRIQAKETNGVGGGGGGGGVGGAVLAYDAPLHATTTTVTSKLLNGSVNLNIIKSEPLSQQQQQQQHKQQQQQTQLQLKQEPFSNRKTTDEKPANERLPITLPPKKNRTKIITTNYNGNSFANNFSDNFNKTTNNVWGNFGNSSNNNANNNNSTQQKIAAPPGQVKQISAATPVIVSAVTLNARQHHQNDNSSNKNNNNSTNHTHNGNNNNNSNSSSSTCEIKRLTGKATNNNNVNSNNTINTTTTTATTPPNNTNIRYVSHANGGSNQVGGVVTTMAQVELVPQKNINLSTDFHFLIKMLPKLESIPEPHKNNVKNCIEKIITQNANIFAKQ</sequence>
<feature type="compositionally biased region" description="Low complexity" evidence="1">
    <location>
        <begin position="507"/>
        <end position="531"/>
    </location>
</feature>
<evidence type="ECO:0000313" key="3">
    <source>
        <dbReference type="Proteomes" id="UP000606786"/>
    </source>
</evidence>
<comment type="caution">
    <text evidence="2">The sequence shown here is derived from an EMBL/GenBank/DDBJ whole genome shotgun (WGS) entry which is preliminary data.</text>
</comment>
<name>A0A811UXD9_CERCA</name>
<gene>
    <name evidence="2" type="ORF">CCAP1982_LOCUS10851</name>
</gene>
<protein>
    <submittedName>
        <fullName evidence="2">(Mediterranean fruit fly) hypothetical protein</fullName>
    </submittedName>
</protein>
<evidence type="ECO:0000313" key="2">
    <source>
        <dbReference type="EMBL" id="CAD7002357.1"/>
    </source>
</evidence>
<dbReference type="AlphaFoldDB" id="A0A811UXD9"/>
<feature type="region of interest" description="Disordered" evidence="1">
    <location>
        <begin position="335"/>
        <end position="383"/>
    </location>
</feature>
<feature type="compositionally biased region" description="Low complexity" evidence="1">
    <location>
        <begin position="467"/>
        <end position="495"/>
    </location>
</feature>
<dbReference type="OrthoDB" id="8044533at2759"/>
<feature type="region of interest" description="Disordered" evidence="1">
    <location>
        <begin position="463"/>
        <end position="531"/>
    </location>
</feature>
<feature type="region of interest" description="Disordered" evidence="1">
    <location>
        <begin position="414"/>
        <end position="442"/>
    </location>
</feature>
<organism evidence="2 3">
    <name type="scientific">Ceratitis capitata</name>
    <name type="common">Mediterranean fruit fly</name>
    <name type="synonym">Tephritis capitata</name>
    <dbReference type="NCBI Taxonomy" id="7213"/>
    <lineage>
        <taxon>Eukaryota</taxon>
        <taxon>Metazoa</taxon>
        <taxon>Ecdysozoa</taxon>
        <taxon>Arthropoda</taxon>
        <taxon>Hexapoda</taxon>
        <taxon>Insecta</taxon>
        <taxon>Pterygota</taxon>
        <taxon>Neoptera</taxon>
        <taxon>Endopterygota</taxon>
        <taxon>Diptera</taxon>
        <taxon>Brachycera</taxon>
        <taxon>Muscomorpha</taxon>
        <taxon>Tephritoidea</taxon>
        <taxon>Tephritidae</taxon>
        <taxon>Ceratitis</taxon>
        <taxon>Ceratitis</taxon>
    </lineage>
</organism>
<dbReference type="EMBL" id="CAJHJT010000034">
    <property type="protein sequence ID" value="CAD7002357.1"/>
    <property type="molecule type" value="Genomic_DNA"/>
</dbReference>
<feature type="compositionally biased region" description="Low complexity" evidence="1">
    <location>
        <begin position="414"/>
        <end position="430"/>
    </location>
</feature>
<accession>A0A811UXD9</accession>
<keyword evidence="3" id="KW-1185">Reference proteome</keyword>
<reference evidence="2" key="1">
    <citation type="submission" date="2020-11" db="EMBL/GenBank/DDBJ databases">
        <authorList>
            <person name="Whitehead M."/>
        </authorList>
    </citation>
    <scope>NUCLEOTIDE SEQUENCE</scope>
    <source>
        <strain evidence="2">EGII</strain>
    </source>
</reference>
<evidence type="ECO:0000256" key="1">
    <source>
        <dbReference type="SAM" id="MobiDB-lite"/>
    </source>
</evidence>
<dbReference type="Proteomes" id="UP000606786">
    <property type="component" value="Unassembled WGS sequence"/>
</dbReference>